<dbReference type="HOGENOM" id="CLU_000445_72_6_6"/>
<dbReference type="GO" id="GO:0032131">
    <property type="term" value="F:alkylated DNA binding"/>
    <property type="evidence" value="ECO:0007669"/>
    <property type="project" value="TreeGrafter"/>
</dbReference>
<comment type="cofactor">
    <cofactor evidence="2">
        <name>Zn(2+)</name>
        <dbReference type="ChEBI" id="CHEBI:29105"/>
    </cofactor>
</comment>
<dbReference type="GO" id="GO:0032993">
    <property type="term" value="C:protein-DNA complex"/>
    <property type="evidence" value="ECO:0007669"/>
    <property type="project" value="TreeGrafter"/>
</dbReference>
<gene>
    <name evidence="15" type="ORF">HMPREF1168_01706</name>
</gene>
<dbReference type="InterPro" id="IPR018060">
    <property type="entry name" value="HTH_AraC"/>
</dbReference>
<dbReference type="EMBL" id="AGWU01000016">
    <property type="protein sequence ID" value="EKB20901.1"/>
    <property type="molecule type" value="Genomic_DNA"/>
</dbReference>
<evidence type="ECO:0000259" key="14">
    <source>
        <dbReference type="PROSITE" id="PS01124"/>
    </source>
</evidence>
<evidence type="ECO:0000256" key="13">
    <source>
        <dbReference type="ARBA" id="ARBA00023204"/>
    </source>
</evidence>
<evidence type="ECO:0000256" key="10">
    <source>
        <dbReference type="ARBA" id="ARBA00023125"/>
    </source>
</evidence>
<keyword evidence="5" id="KW-0808">Transferase</keyword>
<dbReference type="GO" id="GO:0008168">
    <property type="term" value="F:methyltransferase activity"/>
    <property type="evidence" value="ECO:0007669"/>
    <property type="project" value="UniProtKB-KW"/>
</dbReference>
<comment type="catalytic activity">
    <reaction evidence="1">
        <text>Hydrolysis of alkylated DNA, releasing 3-methyladenine, 3-methylguanine, 7-methylguanine and 7-methyladenine.</text>
        <dbReference type="EC" id="3.2.2.21"/>
    </reaction>
</comment>
<dbReference type="Pfam" id="PF02805">
    <property type="entry name" value="Ada_Zn_binding"/>
    <property type="match status" value="1"/>
</dbReference>
<dbReference type="InterPro" id="IPR003265">
    <property type="entry name" value="HhH-GPD_domain"/>
</dbReference>
<dbReference type="CDD" id="cd00056">
    <property type="entry name" value="ENDO3c"/>
    <property type="match status" value="1"/>
</dbReference>
<dbReference type="GO" id="GO:0043916">
    <property type="term" value="F:DNA-7-methylguanine glycosylase activity"/>
    <property type="evidence" value="ECO:0007669"/>
    <property type="project" value="TreeGrafter"/>
</dbReference>
<dbReference type="FunFam" id="3.40.10.10:FF:000001">
    <property type="entry name" value="DNA-3-methyladenine glycosylase 2"/>
    <property type="match status" value="1"/>
</dbReference>
<dbReference type="InterPro" id="IPR009057">
    <property type="entry name" value="Homeodomain-like_sf"/>
</dbReference>
<dbReference type="Gene3D" id="3.30.310.20">
    <property type="entry name" value="DNA-3-methyladenine glycosylase AlkA, N-terminal domain"/>
    <property type="match status" value="1"/>
</dbReference>
<keyword evidence="12" id="KW-0804">Transcription</keyword>
<dbReference type="GO" id="GO:0005737">
    <property type="term" value="C:cytoplasm"/>
    <property type="evidence" value="ECO:0007669"/>
    <property type="project" value="TreeGrafter"/>
</dbReference>
<dbReference type="InterPro" id="IPR051912">
    <property type="entry name" value="Alkylbase_DNA_Glycosylase/TA"/>
</dbReference>
<keyword evidence="4" id="KW-0489">Methyltransferase</keyword>
<dbReference type="SMART" id="SM00342">
    <property type="entry name" value="HTH_ARAC"/>
    <property type="match status" value="1"/>
</dbReference>
<dbReference type="Pfam" id="PF12833">
    <property type="entry name" value="HTH_18"/>
    <property type="match status" value="1"/>
</dbReference>
<dbReference type="Pfam" id="PF06029">
    <property type="entry name" value="AlkA_N"/>
    <property type="match status" value="1"/>
</dbReference>
<dbReference type="InterPro" id="IPR004026">
    <property type="entry name" value="Ada_DNA_repair_Zn-bd"/>
</dbReference>
<dbReference type="GO" id="GO:0032259">
    <property type="term" value="P:methylation"/>
    <property type="evidence" value="ECO:0007669"/>
    <property type="project" value="UniProtKB-KW"/>
</dbReference>
<evidence type="ECO:0000313" key="16">
    <source>
        <dbReference type="Proteomes" id="UP000006087"/>
    </source>
</evidence>
<dbReference type="InterPro" id="IPR023170">
    <property type="entry name" value="HhH_base_excis_C"/>
</dbReference>
<dbReference type="InterPro" id="IPR011257">
    <property type="entry name" value="DNA_glycosylase"/>
</dbReference>
<evidence type="ECO:0000256" key="3">
    <source>
        <dbReference type="ARBA" id="ARBA00012000"/>
    </source>
</evidence>
<sequence length="566" mass="62829">MDNNGAKSKTRPCNERAKNLWPIFAIPVRFWLVTAPEPPYSLAIYSSKAANTMNAKPSPESSPDEVINTLSREQCHAARLARDSRFDGRFFTGVLSTGIYCRPVCPARPPHEHNVRYFQSAAAAEQYGLRPCLRCRPELAPTARGDLPVELARLLARIDRGELAEGTLAKLATEAGISERTLRRQFEAYLGASPKQVEQTRRLLLAKRLLTETGLPITDIAFAAGFASIRRFNDAWLNAYGLAPRTLRQQELDDDAPEHMSTQPRGATLTLQQPYRPPYDVAAMLAFYRLRAIPGLERVDGEVYERRYRVGDQVALVRIAQGKGHSLLLTVHDLPLAALPDLLYRVRRMWDLDADMQRIGDQLGQDPLLARLQARWPGVRLPGGWDEYEVMLRAIVGQQVSVKGAITILGRLVTRTETQFGVAQLPTPTQLCELDLDGIGMPGSRIRTLRGVAKALASGELTLTTASDEQLLALPGIGPWTVSYWRLRCGMDTDAFPASDLVLQKALGGGTKLPVKEGLAQSAAWQPWRSYAASWLWHAMSEAPDLLRRATGNENQQNSQQQEITP</sequence>
<evidence type="ECO:0000256" key="11">
    <source>
        <dbReference type="ARBA" id="ARBA00023159"/>
    </source>
</evidence>
<dbReference type="SMART" id="SM00478">
    <property type="entry name" value="ENDO3c"/>
    <property type="match status" value="1"/>
</dbReference>
<dbReference type="PANTHER" id="PTHR43003:SF13">
    <property type="entry name" value="DNA-3-METHYLADENINE GLYCOSYLASE 2"/>
    <property type="match status" value="1"/>
</dbReference>
<dbReference type="Gene3D" id="1.10.1670.10">
    <property type="entry name" value="Helix-hairpin-Helix base-excision DNA repair enzymes (C-terminal)"/>
    <property type="match status" value="1"/>
</dbReference>
<evidence type="ECO:0000256" key="7">
    <source>
        <dbReference type="ARBA" id="ARBA00022763"/>
    </source>
</evidence>
<dbReference type="GO" id="GO:0006285">
    <property type="term" value="P:base-excision repair, AP site formation"/>
    <property type="evidence" value="ECO:0007669"/>
    <property type="project" value="TreeGrafter"/>
</dbReference>
<dbReference type="SUPFAM" id="SSF55945">
    <property type="entry name" value="TATA-box binding protein-like"/>
    <property type="match status" value="1"/>
</dbReference>
<evidence type="ECO:0000313" key="15">
    <source>
        <dbReference type="EMBL" id="EKB20901.1"/>
    </source>
</evidence>
<dbReference type="GO" id="GO:0006307">
    <property type="term" value="P:DNA alkylation repair"/>
    <property type="evidence" value="ECO:0007669"/>
    <property type="project" value="TreeGrafter"/>
</dbReference>
<dbReference type="PATRIC" id="fig|1073383.3.peg.1723"/>
<reference evidence="15 16" key="1">
    <citation type="submission" date="2012-06" db="EMBL/GenBank/DDBJ databases">
        <title>The Genome Sequence of Aeromonas veronii AMC34.</title>
        <authorList>
            <consortium name="The Broad Institute Genome Sequencing Platform"/>
            <person name="Earl A."/>
            <person name="Ward D."/>
            <person name="Feldgarden M."/>
            <person name="Gevers D."/>
            <person name="Graf J."/>
            <person name="Tomasi A."/>
            <person name="Horneman A."/>
            <person name="Walker B."/>
            <person name="Young S.K."/>
            <person name="Zeng Q."/>
            <person name="Gargeya S."/>
            <person name="Fitzgerald M."/>
            <person name="Haas B."/>
            <person name="Abouelleil A."/>
            <person name="Alvarado L."/>
            <person name="Arachchi H.M."/>
            <person name="Berlin A.M."/>
            <person name="Chapman S.B."/>
            <person name="Goldberg J."/>
            <person name="Griggs A."/>
            <person name="Gujja S."/>
            <person name="Hansen M."/>
            <person name="Howarth C."/>
            <person name="Imamovic A."/>
            <person name="Larimer J."/>
            <person name="McCowan C."/>
            <person name="Montmayeur A."/>
            <person name="Murphy C."/>
            <person name="Neiman D."/>
            <person name="Pearson M."/>
            <person name="Priest M."/>
            <person name="Roberts A."/>
            <person name="Saif S."/>
            <person name="Shea T."/>
            <person name="Sisk P."/>
            <person name="Sykes S."/>
            <person name="Wortman J."/>
            <person name="Nusbaum C."/>
            <person name="Birren B."/>
        </authorList>
    </citation>
    <scope>NUCLEOTIDE SEQUENCE [LARGE SCALE GENOMIC DNA]</scope>
    <source>
        <strain evidence="15 16">AMC34</strain>
    </source>
</reference>
<organism evidence="15 16">
    <name type="scientific">Aeromonas veronii AMC34</name>
    <dbReference type="NCBI Taxonomy" id="1073383"/>
    <lineage>
        <taxon>Bacteria</taxon>
        <taxon>Pseudomonadati</taxon>
        <taxon>Pseudomonadota</taxon>
        <taxon>Gammaproteobacteria</taxon>
        <taxon>Aeromonadales</taxon>
        <taxon>Aeromonadaceae</taxon>
        <taxon>Aeromonas</taxon>
    </lineage>
</organism>
<keyword evidence="6" id="KW-0479">Metal-binding</keyword>
<dbReference type="Proteomes" id="UP000006087">
    <property type="component" value="Unassembled WGS sequence"/>
</dbReference>
<evidence type="ECO:0000256" key="6">
    <source>
        <dbReference type="ARBA" id="ARBA00022723"/>
    </source>
</evidence>
<dbReference type="GO" id="GO:0043565">
    <property type="term" value="F:sequence-specific DNA binding"/>
    <property type="evidence" value="ECO:0007669"/>
    <property type="project" value="InterPro"/>
</dbReference>
<evidence type="ECO:0000256" key="8">
    <source>
        <dbReference type="ARBA" id="ARBA00022833"/>
    </source>
</evidence>
<keyword evidence="13" id="KW-0234">DNA repair</keyword>
<dbReference type="Gene3D" id="3.40.10.10">
    <property type="entry name" value="DNA Methylphosphotriester Repair Domain"/>
    <property type="match status" value="1"/>
</dbReference>
<evidence type="ECO:0000256" key="5">
    <source>
        <dbReference type="ARBA" id="ARBA00022679"/>
    </source>
</evidence>
<proteinExistence type="predicted"/>
<evidence type="ECO:0000256" key="9">
    <source>
        <dbReference type="ARBA" id="ARBA00023015"/>
    </source>
</evidence>
<dbReference type="EC" id="3.2.2.21" evidence="3"/>
<keyword evidence="11" id="KW-0010">Activator</keyword>
<dbReference type="Gene3D" id="1.10.340.30">
    <property type="entry name" value="Hypothetical protein, domain 2"/>
    <property type="match status" value="1"/>
</dbReference>
<dbReference type="GO" id="GO:0008725">
    <property type="term" value="F:DNA-3-methyladenine glycosylase activity"/>
    <property type="evidence" value="ECO:0007669"/>
    <property type="project" value="TreeGrafter"/>
</dbReference>
<dbReference type="PANTHER" id="PTHR43003">
    <property type="entry name" value="DNA-3-METHYLADENINE GLYCOSYLASE"/>
    <property type="match status" value="1"/>
</dbReference>
<name>K1IS01_AERVE</name>
<dbReference type="SUPFAM" id="SSF57884">
    <property type="entry name" value="Ada DNA repair protein, N-terminal domain (N-Ada 10)"/>
    <property type="match status" value="1"/>
</dbReference>
<keyword evidence="7" id="KW-0227">DNA damage</keyword>
<dbReference type="InterPro" id="IPR010316">
    <property type="entry name" value="AlkA_N"/>
</dbReference>
<keyword evidence="9" id="KW-0805">Transcription regulation</keyword>
<dbReference type="GO" id="GO:0003700">
    <property type="term" value="F:DNA-binding transcription factor activity"/>
    <property type="evidence" value="ECO:0007669"/>
    <property type="project" value="InterPro"/>
</dbReference>
<accession>K1IS01</accession>
<protein>
    <recommendedName>
        <fullName evidence="3">DNA-3-methyladenine glycosylase II</fullName>
        <ecNumber evidence="3">3.2.2.21</ecNumber>
    </recommendedName>
</protein>
<comment type="caution">
    <text evidence="15">The sequence shown here is derived from an EMBL/GenBank/DDBJ whole genome shotgun (WGS) entry which is preliminary data.</text>
</comment>
<feature type="domain" description="HTH araC/xylS-type" evidence="14">
    <location>
        <begin position="152"/>
        <end position="250"/>
    </location>
</feature>
<dbReference type="GO" id="GO:0008270">
    <property type="term" value="F:zinc ion binding"/>
    <property type="evidence" value="ECO:0007669"/>
    <property type="project" value="InterPro"/>
</dbReference>
<dbReference type="SUPFAM" id="SSF46689">
    <property type="entry name" value="Homeodomain-like"/>
    <property type="match status" value="1"/>
</dbReference>
<dbReference type="SMART" id="SM01009">
    <property type="entry name" value="AlkA_N"/>
    <property type="match status" value="1"/>
</dbReference>
<evidence type="ECO:0000256" key="1">
    <source>
        <dbReference type="ARBA" id="ARBA00000086"/>
    </source>
</evidence>
<evidence type="ECO:0000256" key="12">
    <source>
        <dbReference type="ARBA" id="ARBA00023163"/>
    </source>
</evidence>
<evidence type="ECO:0000256" key="2">
    <source>
        <dbReference type="ARBA" id="ARBA00001947"/>
    </source>
</evidence>
<dbReference type="InterPro" id="IPR037046">
    <property type="entry name" value="AlkA_N_sf"/>
</dbReference>
<dbReference type="Gene3D" id="1.10.10.60">
    <property type="entry name" value="Homeodomain-like"/>
    <property type="match status" value="1"/>
</dbReference>
<dbReference type="InterPro" id="IPR035451">
    <property type="entry name" value="Ada-like_dom_sf"/>
</dbReference>
<keyword evidence="8" id="KW-0862">Zinc</keyword>
<keyword evidence="10" id="KW-0238">DNA-binding</keyword>
<evidence type="ECO:0000256" key="4">
    <source>
        <dbReference type="ARBA" id="ARBA00022603"/>
    </source>
</evidence>
<dbReference type="SUPFAM" id="SSF48150">
    <property type="entry name" value="DNA-glycosylase"/>
    <property type="match status" value="1"/>
</dbReference>
<dbReference type="AlphaFoldDB" id="K1IS01"/>
<dbReference type="PROSITE" id="PS01124">
    <property type="entry name" value="HTH_ARAC_FAMILY_2"/>
    <property type="match status" value="1"/>
</dbReference>